<accession>A0A1E4SAN0</accession>
<dbReference type="STRING" id="983966.A0A0H5BZY6"/>
<dbReference type="GO" id="GO:0005829">
    <property type="term" value="C:cytosol"/>
    <property type="evidence" value="ECO:0007669"/>
    <property type="project" value="TreeGrafter"/>
</dbReference>
<evidence type="ECO:0000256" key="3">
    <source>
        <dbReference type="ARBA" id="ARBA00022927"/>
    </source>
</evidence>
<dbReference type="EMBL" id="KV453925">
    <property type="protein sequence ID" value="ODV76462.1"/>
    <property type="molecule type" value="Genomic_DNA"/>
</dbReference>
<dbReference type="PROSITE" id="PS51796">
    <property type="entry name" value="MSS4"/>
    <property type="match status" value="1"/>
</dbReference>
<dbReference type="InterPro" id="IPR011057">
    <property type="entry name" value="Mss4-like_sf"/>
</dbReference>
<dbReference type="SUPFAM" id="SSF51316">
    <property type="entry name" value="Mss4-like"/>
    <property type="match status" value="1"/>
</dbReference>
<dbReference type="Proteomes" id="UP000038830">
    <property type="component" value="Unassembled WGS sequence"/>
</dbReference>
<dbReference type="OrthoDB" id="30840at2759"/>
<organism evidence="4 6">
    <name type="scientific">Cyberlindnera jadinii (strain ATCC 18201 / CBS 1600 / BCRC 20928 / JCM 3617 / NBRC 0987 / NRRL Y-1542)</name>
    <name type="common">Torula yeast</name>
    <name type="synonym">Candida utilis</name>
    <dbReference type="NCBI Taxonomy" id="983966"/>
    <lineage>
        <taxon>Eukaryota</taxon>
        <taxon>Fungi</taxon>
        <taxon>Dikarya</taxon>
        <taxon>Ascomycota</taxon>
        <taxon>Saccharomycotina</taxon>
        <taxon>Saccharomycetes</taxon>
        <taxon>Phaffomycetales</taxon>
        <taxon>Phaffomycetaceae</taxon>
        <taxon>Cyberlindnera</taxon>
    </lineage>
</organism>
<dbReference type="GO" id="GO:0005085">
    <property type="term" value="F:guanyl-nucleotide exchange factor activity"/>
    <property type="evidence" value="ECO:0007669"/>
    <property type="project" value="UniProtKB-KW"/>
</dbReference>
<sequence length="132" mass="14917">MDTYNPDINLSSAVLRCPYSQCNARIITPKCNVVKRIETGIPFIKVGEDVSTDAITDNFIIVDDVWDFDNIGVSKPTDQFVESGVKVERLIICSECDRGPLGFAFFDNDDEKDVKKLKYAVHLDSFVYDLKQ</sequence>
<reference evidence="4" key="1">
    <citation type="submission" date="2014-12" db="EMBL/GenBank/DDBJ databases">
        <authorList>
            <person name="Jaenicke S."/>
        </authorList>
    </citation>
    <scope>NUCLEOTIDE SEQUENCE [LARGE SCALE GENOMIC DNA]</scope>
    <source>
        <strain evidence="4">CBS1600</strain>
    </source>
</reference>
<dbReference type="GO" id="GO:0016020">
    <property type="term" value="C:membrane"/>
    <property type="evidence" value="ECO:0007669"/>
    <property type="project" value="TreeGrafter"/>
</dbReference>
<dbReference type="GO" id="GO:0007264">
    <property type="term" value="P:small GTPase-mediated signal transduction"/>
    <property type="evidence" value="ECO:0007669"/>
    <property type="project" value="InterPro"/>
</dbReference>
<dbReference type="PANTHER" id="PTHR13276">
    <property type="entry name" value="GUANINE NUCLEOTIDE EXCHANGE FACTOR MSS4"/>
    <property type="match status" value="1"/>
</dbReference>
<proteinExistence type="predicted"/>
<keyword evidence="7" id="KW-1185">Reference proteome</keyword>
<reference evidence="6" key="2">
    <citation type="journal article" date="2015" name="J. Biotechnol.">
        <title>The structure of the Cyberlindnera jadinii genome and its relation to Candida utilis analyzed by the occurrence of single nucleotide polymorphisms.</title>
        <authorList>
            <person name="Rupp O."/>
            <person name="Brinkrolf K."/>
            <person name="Buerth C."/>
            <person name="Kunigo M."/>
            <person name="Schneider J."/>
            <person name="Jaenicke S."/>
            <person name="Goesmann A."/>
            <person name="Puehler A."/>
            <person name="Jaeger K.-E."/>
            <person name="Ernst J.F."/>
        </authorList>
    </citation>
    <scope>NUCLEOTIDE SEQUENCE [LARGE SCALE GENOMIC DNA]</scope>
    <source>
        <strain evidence="6">ATCC 18201 / CBS 1600 / BCRC 20928 / JCM 3617 / NBRC 0987 / NRRL Y-1542</strain>
    </source>
</reference>
<dbReference type="InterPro" id="IPR007515">
    <property type="entry name" value="Mss4"/>
</dbReference>
<keyword evidence="3" id="KW-0653">Protein transport</keyword>
<dbReference type="EMBL" id="CDQK01000001">
    <property type="protein sequence ID" value="CEP21090.1"/>
    <property type="molecule type" value="Genomic_DNA"/>
</dbReference>
<reference evidence="5 7" key="3">
    <citation type="journal article" date="2016" name="Proc. Natl. Acad. Sci. U.S.A.">
        <title>Comparative genomics of biotechnologically important yeasts.</title>
        <authorList>
            <person name="Riley R."/>
            <person name="Haridas S."/>
            <person name="Wolfe K.H."/>
            <person name="Lopes M.R."/>
            <person name="Hittinger C.T."/>
            <person name="Goeker M."/>
            <person name="Salamov A.A."/>
            <person name="Wisecaver J.H."/>
            <person name="Long T.M."/>
            <person name="Calvey C.H."/>
            <person name="Aerts A.L."/>
            <person name="Barry K.W."/>
            <person name="Choi C."/>
            <person name="Clum A."/>
            <person name="Coughlan A.Y."/>
            <person name="Deshpande S."/>
            <person name="Douglass A.P."/>
            <person name="Hanson S.J."/>
            <person name="Klenk H.-P."/>
            <person name="LaButti K.M."/>
            <person name="Lapidus A."/>
            <person name="Lindquist E.A."/>
            <person name="Lipzen A.M."/>
            <person name="Meier-Kolthoff J.P."/>
            <person name="Ohm R.A."/>
            <person name="Otillar R.P."/>
            <person name="Pangilinan J.L."/>
            <person name="Peng Y."/>
            <person name="Rokas A."/>
            <person name="Rosa C.A."/>
            <person name="Scheuner C."/>
            <person name="Sibirny A.A."/>
            <person name="Slot J.C."/>
            <person name="Stielow J.B."/>
            <person name="Sun H."/>
            <person name="Kurtzman C.P."/>
            <person name="Blackwell M."/>
            <person name="Grigoriev I.V."/>
            <person name="Jeffries T.W."/>
        </authorList>
    </citation>
    <scope>NUCLEOTIDE SEQUENCE [LARGE SCALE GENOMIC DNA]</scope>
    <source>
        <strain evidence="7">ATCC 18201 / CBS 1600 / BCRC 20928 / JCM 3617 / NBRC 0987 / NRRL Y-1542</strain>
        <strain evidence="5">NRRL Y-1542</strain>
    </source>
</reference>
<dbReference type="GO" id="GO:0015031">
    <property type="term" value="P:protein transport"/>
    <property type="evidence" value="ECO:0007669"/>
    <property type="project" value="UniProtKB-KW"/>
</dbReference>
<keyword evidence="1" id="KW-0813">Transport</keyword>
<evidence type="ECO:0000313" key="4">
    <source>
        <dbReference type="EMBL" id="CEP21090.1"/>
    </source>
</evidence>
<dbReference type="AlphaFoldDB" id="A0A0H5BZY6"/>
<accession>A0A0H5BZY6</accession>
<dbReference type="Pfam" id="PF04421">
    <property type="entry name" value="Mss4"/>
    <property type="match status" value="1"/>
</dbReference>
<dbReference type="OMA" id="GPIGMVC"/>
<evidence type="ECO:0000313" key="5">
    <source>
        <dbReference type="EMBL" id="ODV76462.1"/>
    </source>
</evidence>
<gene>
    <name evidence="4" type="ORF">BN1211_1111</name>
    <name evidence="5" type="ORF">CYBJADRAFT_160423</name>
</gene>
<dbReference type="InterPro" id="IPR011323">
    <property type="entry name" value="Mss4/transl-control_tumour"/>
</dbReference>
<evidence type="ECO:0000313" key="6">
    <source>
        <dbReference type="Proteomes" id="UP000038830"/>
    </source>
</evidence>
<evidence type="ECO:0000256" key="2">
    <source>
        <dbReference type="ARBA" id="ARBA00022658"/>
    </source>
</evidence>
<dbReference type="PANTHER" id="PTHR13276:SF0">
    <property type="entry name" value="GUANINE NUCLEOTIDE EXCHANGE FACTOR MSS4"/>
    <property type="match status" value="1"/>
</dbReference>
<protein>
    <submittedName>
        <fullName evidence="5">Mss4-like protein</fullName>
    </submittedName>
</protein>
<dbReference type="GO" id="GO:0006892">
    <property type="term" value="P:post-Golgi vesicle-mediated transport"/>
    <property type="evidence" value="ECO:0007669"/>
    <property type="project" value="TreeGrafter"/>
</dbReference>
<name>A0A0H5BZY6_CYBJN</name>
<evidence type="ECO:0000313" key="7">
    <source>
        <dbReference type="Proteomes" id="UP000094389"/>
    </source>
</evidence>
<keyword evidence="2" id="KW-0344">Guanine-nucleotide releasing factor</keyword>
<dbReference type="GO" id="GO:0008270">
    <property type="term" value="F:zinc ion binding"/>
    <property type="evidence" value="ECO:0007669"/>
    <property type="project" value="TreeGrafter"/>
</dbReference>
<dbReference type="Gene3D" id="2.170.150.10">
    <property type="entry name" value="Metal Binding Protein, Guanine Nucleotide Exchange Factor, Chain A"/>
    <property type="match status" value="1"/>
</dbReference>
<dbReference type="Proteomes" id="UP000094389">
    <property type="component" value="Unassembled WGS sequence"/>
</dbReference>
<evidence type="ECO:0000256" key="1">
    <source>
        <dbReference type="ARBA" id="ARBA00022448"/>
    </source>
</evidence>